<name>A0A9I9CMN3_CUCME</name>
<evidence type="ECO:0000256" key="2">
    <source>
        <dbReference type="SAM" id="MobiDB-lite"/>
    </source>
</evidence>
<dbReference type="InterPro" id="IPR056142">
    <property type="entry name" value="DUF7725"/>
</dbReference>
<protein>
    <recommendedName>
        <fullName evidence="3">DUF7725 domain-containing protein</fullName>
    </recommendedName>
</protein>
<proteinExistence type="predicted"/>
<feature type="domain" description="DUF7725" evidence="3">
    <location>
        <begin position="714"/>
        <end position="784"/>
    </location>
</feature>
<dbReference type="Pfam" id="PF24851">
    <property type="entry name" value="DUF7725"/>
    <property type="match status" value="1"/>
</dbReference>
<dbReference type="Gramene" id="MELO3C005925.2.1">
    <property type="protein sequence ID" value="MELO3C005925.2.1"/>
    <property type="gene ID" value="MELO3C005925.2"/>
</dbReference>
<accession>A0A9I9CMN3</accession>
<reference evidence="4" key="1">
    <citation type="submission" date="2023-03" db="UniProtKB">
        <authorList>
            <consortium name="EnsemblPlants"/>
        </authorList>
    </citation>
    <scope>IDENTIFICATION</scope>
</reference>
<organism evidence="4">
    <name type="scientific">Cucumis melo</name>
    <name type="common">Muskmelon</name>
    <dbReference type="NCBI Taxonomy" id="3656"/>
    <lineage>
        <taxon>Eukaryota</taxon>
        <taxon>Viridiplantae</taxon>
        <taxon>Streptophyta</taxon>
        <taxon>Embryophyta</taxon>
        <taxon>Tracheophyta</taxon>
        <taxon>Spermatophyta</taxon>
        <taxon>Magnoliopsida</taxon>
        <taxon>eudicotyledons</taxon>
        <taxon>Gunneridae</taxon>
        <taxon>Pentapetalae</taxon>
        <taxon>rosids</taxon>
        <taxon>fabids</taxon>
        <taxon>Cucurbitales</taxon>
        <taxon>Cucurbitaceae</taxon>
        <taxon>Benincaseae</taxon>
        <taxon>Cucumis</taxon>
    </lineage>
</organism>
<sequence>LSPLFLLLFPFSRGLRSLLTRCIVLPALQICHCLIPIFLLCAAPHRTSPQFLGLLRPSSELGFLDIPRGSDTPIWSIDARFYPFMEATAAARGASLTMHSPQLSRQEWRAVADNHSARDTADEEMERAKLTQSDERTIYEVQQGREPLDVDFCSISIDGNPDNDILQRRLNDVTRQREDLQQMEIELRAQVIARSEILEMQKSFDGQMKEHNNAAIKMQEQLCERDQAIRELERKIEDKDRELQSIKLDNEAAWAKDDLLREQDKEIATYRRERDHSEAERAQQIKQLHELQEHIHEKERQLLELQEQHRIAQETILYKDEQLREAHAWIARVQEMDALQSTTNHSLQAELRERTEQYNQLWLGCQRQFAEMERLHVHALQQLQLELADARERSGTYNDESNISQANSKDVPQYGQTPGNQLGGAASTGNNGALPNGNPENVPSFNLTGNSSIQTDHVSGVPMAPSSLPGMPPYLPPGQMAALHPFLMHQPGVPHSVPSQVPQSHMGHFSSLPTLSSIQPWQTDQIVSEGSTVSVQNELQSTQNVQSMMTSNANYPYEMADNGQALEPDYLDVHTSKRREPDSGLSLSTGETQLESVDRGYQVPPQPDTSLQHVTSQFHDALRIGSTSIQHKNEKDQNDLGAGDQVLEEQGLSGGKLSPAVSTLTFDSSSVHNVSVSEMAINNASGSGVVVPEVFVSSALKIPMMVGKTSETALLDERALLACIVRTIPAGGRIQISSTLPNRLCKMLAPLHWRDYEKKYGKLEDFVAGHPELFVIEDDYIQLREGAQKTIAATAAFAKVAAAAAASSHYSSHLPSVAMTPMAHTNRSKRISSADSKNMKAEKTSVFTPNMTKDSPQGTQMKNQPKNGFHSAAGGGLLNVKLFTRSKDGRELNVSEAKPCESSVFLGLENGAALDRTSSRSSQSLPSTDGRSSANFSGKHQGRMAAASLPSRR</sequence>
<feature type="coiled-coil region" evidence="1">
    <location>
        <begin position="218"/>
        <end position="315"/>
    </location>
</feature>
<feature type="region of interest" description="Disordered" evidence="2">
    <location>
        <begin position="822"/>
        <end position="873"/>
    </location>
</feature>
<dbReference type="PANTHER" id="PTHR35766:SF1">
    <property type="entry name" value="OS08G0543600 PROTEIN"/>
    <property type="match status" value="1"/>
</dbReference>
<evidence type="ECO:0000313" key="4">
    <source>
        <dbReference type="EnsemblPlants" id="MELO3C005925.2.1"/>
    </source>
</evidence>
<feature type="region of interest" description="Disordered" evidence="2">
    <location>
        <begin position="914"/>
        <end position="953"/>
    </location>
</feature>
<evidence type="ECO:0000256" key="1">
    <source>
        <dbReference type="SAM" id="Coils"/>
    </source>
</evidence>
<dbReference type="EnsemblPlants" id="MELO3C005925.2.1">
    <property type="protein sequence ID" value="MELO3C005925.2.1"/>
    <property type="gene ID" value="MELO3C005925.2"/>
</dbReference>
<feature type="region of interest" description="Disordered" evidence="2">
    <location>
        <begin position="394"/>
        <end position="438"/>
    </location>
</feature>
<dbReference type="PANTHER" id="PTHR35766">
    <property type="entry name" value="OS08G0543600 PROTEIN"/>
    <property type="match status" value="1"/>
</dbReference>
<feature type="compositionally biased region" description="Low complexity" evidence="2">
    <location>
        <begin position="914"/>
        <end position="929"/>
    </location>
</feature>
<keyword evidence="1" id="KW-0175">Coiled coil</keyword>
<dbReference type="AlphaFoldDB" id="A0A9I9CMN3"/>
<evidence type="ECO:0000259" key="3">
    <source>
        <dbReference type="Pfam" id="PF24851"/>
    </source>
</evidence>
<feature type="compositionally biased region" description="Polar residues" evidence="2">
    <location>
        <begin position="845"/>
        <end position="866"/>
    </location>
</feature>
<feature type="compositionally biased region" description="Polar residues" evidence="2">
    <location>
        <begin position="427"/>
        <end position="438"/>
    </location>
</feature>
<feature type="compositionally biased region" description="Polar residues" evidence="2">
    <location>
        <begin position="395"/>
        <end position="420"/>
    </location>
</feature>
<feature type="coiled-coil region" evidence="1">
    <location>
        <begin position="163"/>
        <end position="190"/>
    </location>
</feature>